<sequence length="130" mass="14473">MGQTPERGDLVLINLNPQAGHEQMGRRAAIVLSPKMFNDATGFAVICPITNQKKGYPYEVDLPTHGIPVPGGEPVTGTILVDQERTLDWQARRIRILRSIESDPIKQDEYDKIMIEIVDDCLAKIATFLS</sequence>
<dbReference type="Pfam" id="PF02452">
    <property type="entry name" value="PemK_toxin"/>
    <property type="match status" value="1"/>
</dbReference>
<proteinExistence type="inferred from homology"/>
<dbReference type="Gene3D" id="2.30.30.110">
    <property type="match status" value="1"/>
</dbReference>
<dbReference type="InterPro" id="IPR003477">
    <property type="entry name" value="PemK-like"/>
</dbReference>
<dbReference type="EMBL" id="WBXO01000004">
    <property type="protein sequence ID" value="KAB2952897.1"/>
    <property type="molecule type" value="Genomic_DNA"/>
</dbReference>
<dbReference type="RefSeq" id="WP_151619556.1">
    <property type="nucleotide sequence ID" value="NZ_WBXO01000004.1"/>
</dbReference>
<dbReference type="PANTHER" id="PTHR33988:SF3">
    <property type="entry name" value="ENDORIBONUCLEASE TOXIN CHPB-RELATED"/>
    <property type="match status" value="1"/>
</dbReference>
<organism evidence="3 4">
    <name type="scientific">Heliorestis acidaminivorans</name>
    <dbReference type="NCBI Taxonomy" id="553427"/>
    <lineage>
        <taxon>Bacteria</taxon>
        <taxon>Bacillati</taxon>
        <taxon>Bacillota</taxon>
        <taxon>Clostridia</taxon>
        <taxon>Eubacteriales</taxon>
        <taxon>Heliobacteriaceae</taxon>
        <taxon>Heliorestis</taxon>
    </lineage>
</organism>
<evidence type="ECO:0000256" key="2">
    <source>
        <dbReference type="ARBA" id="ARBA00022649"/>
    </source>
</evidence>
<accession>A0A6I0F126</accession>
<dbReference type="Proteomes" id="UP000468766">
    <property type="component" value="Unassembled WGS sequence"/>
</dbReference>
<reference evidence="3 4" key="1">
    <citation type="submission" date="2019-10" db="EMBL/GenBank/DDBJ databases">
        <title>Whole-genome sequence of the extremophile Heliorestis acidaminivorans DSM 24790.</title>
        <authorList>
            <person name="Kyndt J.A."/>
            <person name="Meyer T.E."/>
        </authorList>
    </citation>
    <scope>NUCLEOTIDE SEQUENCE [LARGE SCALE GENOMIC DNA]</scope>
    <source>
        <strain evidence="3 4">DSM 24790</strain>
    </source>
</reference>
<dbReference type="OrthoDB" id="9808744at2"/>
<keyword evidence="4" id="KW-1185">Reference proteome</keyword>
<keyword evidence="2" id="KW-1277">Toxin-antitoxin system</keyword>
<evidence type="ECO:0000256" key="1">
    <source>
        <dbReference type="ARBA" id="ARBA00007521"/>
    </source>
</evidence>
<gene>
    <name evidence="3" type="ORF">F9B85_06390</name>
</gene>
<comment type="similarity">
    <text evidence="1">Belongs to the PemK/MazF family.</text>
</comment>
<dbReference type="GO" id="GO:0006402">
    <property type="term" value="P:mRNA catabolic process"/>
    <property type="evidence" value="ECO:0007669"/>
    <property type="project" value="TreeGrafter"/>
</dbReference>
<dbReference type="GO" id="GO:0016075">
    <property type="term" value="P:rRNA catabolic process"/>
    <property type="evidence" value="ECO:0007669"/>
    <property type="project" value="TreeGrafter"/>
</dbReference>
<dbReference type="GO" id="GO:0004521">
    <property type="term" value="F:RNA endonuclease activity"/>
    <property type="evidence" value="ECO:0007669"/>
    <property type="project" value="TreeGrafter"/>
</dbReference>
<dbReference type="AlphaFoldDB" id="A0A6I0F126"/>
<evidence type="ECO:0000313" key="3">
    <source>
        <dbReference type="EMBL" id="KAB2952897.1"/>
    </source>
</evidence>
<dbReference type="InterPro" id="IPR011067">
    <property type="entry name" value="Plasmid_toxin/cell-grow_inhib"/>
</dbReference>
<dbReference type="PANTHER" id="PTHR33988">
    <property type="entry name" value="ENDORIBONUCLEASE MAZF-RELATED"/>
    <property type="match status" value="1"/>
</dbReference>
<dbReference type="GO" id="GO:0003677">
    <property type="term" value="F:DNA binding"/>
    <property type="evidence" value="ECO:0007669"/>
    <property type="project" value="InterPro"/>
</dbReference>
<evidence type="ECO:0000313" key="4">
    <source>
        <dbReference type="Proteomes" id="UP000468766"/>
    </source>
</evidence>
<name>A0A6I0F126_9FIRM</name>
<dbReference type="SUPFAM" id="SSF50118">
    <property type="entry name" value="Cell growth inhibitor/plasmid maintenance toxic component"/>
    <property type="match status" value="1"/>
</dbReference>
<protein>
    <submittedName>
        <fullName evidence="3">Toxin MazF</fullName>
    </submittedName>
</protein>
<comment type="caution">
    <text evidence="3">The sequence shown here is derived from an EMBL/GenBank/DDBJ whole genome shotgun (WGS) entry which is preliminary data.</text>
</comment>